<evidence type="ECO:0000259" key="3">
    <source>
        <dbReference type="Pfam" id="PF13581"/>
    </source>
</evidence>
<evidence type="ECO:0000313" key="5">
    <source>
        <dbReference type="Proteomes" id="UP001206128"/>
    </source>
</evidence>
<keyword evidence="1" id="KW-0418">Kinase</keyword>
<feature type="region of interest" description="Disordered" evidence="2">
    <location>
        <begin position="1"/>
        <end position="46"/>
    </location>
</feature>
<sequence>MFREIAAGEDDAGSMSRPQKPRRDEARPSAPGSTRLAPASPADATTTHLTFGSEADAASRARQVLTEVLAGLSVPAPALENARLVITELVANALIHGTVPFDVEITTWPGAALVTVADTNPTLPELRRAPSTEPHGRGLVIVDALADDWGVSGSASGGKTVWARLVWPVEG</sequence>
<dbReference type="SUPFAM" id="SSF55874">
    <property type="entry name" value="ATPase domain of HSP90 chaperone/DNA topoisomerase II/histidine kinase"/>
    <property type="match status" value="1"/>
</dbReference>
<evidence type="ECO:0000256" key="2">
    <source>
        <dbReference type="SAM" id="MobiDB-lite"/>
    </source>
</evidence>
<protein>
    <submittedName>
        <fullName evidence="4">Anti-sigma regulatory factor (Ser/Thr protein kinase)</fullName>
    </submittedName>
</protein>
<dbReference type="EMBL" id="JAMTCK010000007">
    <property type="protein sequence ID" value="MCP2166507.1"/>
    <property type="molecule type" value="Genomic_DNA"/>
</dbReference>
<comment type="caution">
    <text evidence="4">The sequence shown here is derived from an EMBL/GenBank/DDBJ whole genome shotgun (WGS) entry which is preliminary data.</text>
</comment>
<dbReference type="Gene3D" id="3.30.565.10">
    <property type="entry name" value="Histidine kinase-like ATPase, C-terminal domain"/>
    <property type="match status" value="1"/>
</dbReference>
<dbReference type="InterPro" id="IPR003594">
    <property type="entry name" value="HATPase_dom"/>
</dbReference>
<keyword evidence="1" id="KW-0723">Serine/threonine-protein kinase</keyword>
<dbReference type="CDD" id="cd16936">
    <property type="entry name" value="HATPase_RsbW-like"/>
    <property type="match status" value="1"/>
</dbReference>
<gene>
    <name evidence="4" type="ORF">LX83_003375</name>
</gene>
<dbReference type="AlphaFoldDB" id="A0AAE3KH62"/>
<reference evidence="4" key="1">
    <citation type="submission" date="2022-06" db="EMBL/GenBank/DDBJ databases">
        <title>Genomic Encyclopedia of Archaeal and Bacterial Type Strains, Phase II (KMG-II): from individual species to whole genera.</title>
        <authorList>
            <person name="Goeker M."/>
        </authorList>
    </citation>
    <scope>NUCLEOTIDE SEQUENCE</scope>
    <source>
        <strain evidence="4">DSM 43935</strain>
    </source>
</reference>
<dbReference type="PANTHER" id="PTHR35526:SF3">
    <property type="entry name" value="ANTI-SIGMA-F FACTOR RSBW"/>
    <property type="match status" value="1"/>
</dbReference>
<accession>A0AAE3KH62</accession>
<dbReference type="Pfam" id="PF13581">
    <property type="entry name" value="HATPase_c_2"/>
    <property type="match status" value="1"/>
</dbReference>
<feature type="domain" description="Histidine kinase/HSP90-like ATPase" evidence="3">
    <location>
        <begin position="53"/>
        <end position="164"/>
    </location>
</feature>
<dbReference type="Proteomes" id="UP001206128">
    <property type="component" value="Unassembled WGS sequence"/>
</dbReference>
<dbReference type="GO" id="GO:0004674">
    <property type="term" value="F:protein serine/threonine kinase activity"/>
    <property type="evidence" value="ECO:0007669"/>
    <property type="project" value="UniProtKB-KW"/>
</dbReference>
<dbReference type="PANTHER" id="PTHR35526">
    <property type="entry name" value="ANTI-SIGMA-F FACTOR RSBW-RELATED"/>
    <property type="match status" value="1"/>
</dbReference>
<dbReference type="InterPro" id="IPR050267">
    <property type="entry name" value="Anti-sigma-factor_SerPK"/>
</dbReference>
<evidence type="ECO:0000256" key="1">
    <source>
        <dbReference type="ARBA" id="ARBA00022527"/>
    </source>
</evidence>
<keyword evidence="5" id="KW-1185">Reference proteome</keyword>
<name>A0AAE3KH62_9PSEU</name>
<proteinExistence type="predicted"/>
<evidence type="ECO:0000313" key="4">
    <source>
        <dbReference type="EMBL" id="MCP2166507.1"/>
    </source>
</evidence>
<dbReference type="InterPro" id="IPR036890">
    <property type="entry name" value="HATPase_C_sf"/>
</dbReference>
<organism evidence="4 5">
    <name type="scientific">Goodfellowiella coeruleoviolacea</name>
    <dbReference type="NCBI Taxonomy" id="334858"/>
    <lineage>
        <taxon>Bacteria</taxon>
        <taxon>Bacillati</taxon>
        <taxon>Actinomycetota</taxon>
        <taxon>Actinomycetes</taxon>
        <taxon>Pseudonocardiales</taxon>
        <taxon>Pseudonocardiaceae</taxon>
        <taxon>Goodfellowiella</taxon>
    </lineage>
</organism>
<keyword evidence="1" id="KW-0808">Transferase</keyword>